<dbReference type="OrthoDB" id="9794671at2"/>
<dbReference type="InterPro" id="IPR013693">
    <property type="entry name" value="SpoIID/LytB_N"/>
</dbReference>
<dbReference type="GO" id="GO:0030288">
    <property type="term" value="C:outer membrane-bounded periplasmic space"/>
    <property type="evidence" value="ECO:0007669"/>
    <property type="project" value="TreeGrafter"/>
</dbReference>
<dbReference type="GO" id="GO:0030435">
    <property type="term" value="P:sporulation resulting in formation of a cellular spore"/>
    <property type="evidence" value="ECO:0007669"/>
    <property type="project" value="InterPro"/>
</dbReference>
<evidence type="ECO:0000313" key="3">
    <source>
        <dbReference type="EMBL" id="NHC35088.1"/>
    </source>
</evidence>
<evidence type="ECO:0000313" key="4">
    <source>
        <dbReference type="Proteomes" id="UP000031532"/>
    </source>
</evidence>
<sequence length="355" mass="38884">MSRFDRQNRGFKVIGNLGMLLIPIASAPLLLPLFSQSFSLTSTTATDPSSATPANNNVANNVSSVAQWEAEARREEQSKIPKAQPPTLNKTSKQQPQKIKRKRQPVAKKTQYAAPNLEIRVAIAQDADSLIVGSSTLAQVVEKNGKVLRQLPNGQAFTAQPSDSDRITIGNAQLPNAVWIYPQKGGAIYVGDRWYRGKLLLVARQQKLLAVNYVDLEHYLASVVGSEMHASAPTEALKAQAVAARSYALVHMVRPANSWFNLGNTQRWQVYKGMNSEYNTTQKAVKDTAGQIISYQGGVVESLYAATDEIVQKAHGGKGMSQTGAYRLAAQGYNYLQILAHYYPKTATARLEIKP</sequence>
<dbReference type="Proteomes" id="UP000031532">
    <property type="component" value="Unassembled WGS sequence"/>
</dbReference>
<dbReference type="RefSeq" id="WP_039716473.1">
    <property type="nucleotide sequence ID" value="NZ_JTJC03000002.1"/>
</dbReference>
<feature type="domain" description="Sporulation stage II protein D amidase enhancer LytB N-terminal" evidence="2">
    <location>
        <begin position="205"/>
        <end position="295"/>
    </location>
</feature>
<comment type="caution">
    <text evidence="3">The sequence shown here is derived from an EMBL/GenBank/DDBJ whole genome shotgun (WGS) entry which is preliminary data.</text>
</comment>
<dbReference type="PANTHER" id="PTHR30032">
    <property type="entry name" value="N-ACETYLMURAMOYL-L-ALANINE AMIDASE-RELATED"/>
    <property type="match status" value="1"/>
</dbReference>
<dbReference type="InterPro" id="IPR013486">
    <property type="entry name" value="SpoIID/LytB"/>
</dbReference>
<protein>
    <submittedName>
        <fullName evidence="3">SpoIID/LytB domain-containing protein</fullName>
    </submittedName>
</protein>
<dbReference type="PANTHER" id="PTHR30032:SF4">
    <property type="entry name" value="AMIDASE ENHANCER"/>
    <property type="match status" value="1"/>
</dbReference>
<dbReference type="NCBIfam" id="TIGR02669">
    <property type="entry name" value="SpoIID_LytB"/>
    <property type="match status" value="1"/>
</dbReference>
<proteinExistence type="predicted"/>
<feature type="compositionally biased region" description="Basic and acidic residues" evidence="1">
    <location>
        <begin position="70"/>
        <end position="79"/>
    </location>
</feature>
<feature type="region of interest" description="Disordered" evidence="1">
    <location>
        <begin position="68"/>
        <end position="109"/>
    </location>
</feature>
<organism evidence="3 4">
    <name type="scientific">Scytonema millei VB511283</name>
    <dbReference type="NCBI Taxonomy" id="1245923"/>
    <lineage>
        <taxon>Bacteria</taxon>
        <taxon>Bacillati</taxon>
        <taxon>Cyanobacteriota</taxon>
        <taxon>Cyanophyceae</taxon>
        <taxon>Nostocales</taxon>
        <taxon>Scytonemataceae</taxon>
        <taxon>Scytonema</taxon>
    </lineage>
</organism>
<accession>A0A9X5E5C1</accession>
<name>A0A9X5E5C1_9CYAN</name>
<feature type="region of interest" description="Disordered" evidence="1">
    <location>
        <begin position="42"/>
        <end position="61"/>
    </location>
</feature>
<evidence type="ECO:0000259" key="2">
    <source>
        <dbReference type="Pfam" id="PF08486"/>
    </source>
</evidence>
<dbReference type="AlphaFoldDB" id="A0A9X5E5C1"/>
<evidence type="ECO:0000256" key="1">
    <source>
        <dbReference type="SAM" id="MobiDB-lite"/>
    </source>
</evidence>
<dbReference type="Pfam" id="PF08486">
    <property type="entry name" value="SpoIID"/>
    <property type="match status" value="1"/>
</dbReference>
<dbReference type="InterPro" id="IPR051922">
    <property type="entry name" value="Bact_Sporulation_Assoc"/>
</dbReference>
<keyword evidence="4" id="KW-1185">Reference proteome</keyword>
<dbReference type="EMBL" id="JTJC03000002">
    <property type="protein sequence ID" value="NHC35088.1"/>
    <property type="molecule type" value="Genomic_DNA"/>
</dbReference>
<gene>
    <name evidence="3" type="ORF">QH73_0010515</name>
</gene>
<reference evidence="3 4" key="1">
    <citation type="journal article" date="2015" name="Genome Announc.">
        <title>Draft Genome Sequence of the Terrestrial Cyanobacterium Scytonema millei VB511283, Isolated from Eastern India.</title>
        <authorList>
            <person name="Sen D."/>
            <person name="Chandrababunaidu M.M."/>
            <person name="Singh D."/>
            <person name="Sanghi N."/>
            <person name="Ghorai A."/>
            <person name="Mishra G.P."/>
            <person name="Madduluri M."/>
            <person name="Adhikary S.P."/>
            <person name="Tripathy S."/>
        </authorList>
    </citation>
    <scope>NUCLEOTIDE SEQUENCE [LARGE SCALE GENOMIC DNA]</scope>
    <source>
        <strain evidence="3 4">VB511283</strain>
    </source>
</reference>